<proteinExistence type="predicted"/>
<evidence type="ECO:0000313" key="1">
    <source>
        <dbReference type="EMBL" id="QFJ53518.1"/>
    </source>
</evidence>
<dbReference type="Gene3D" id="1.10.10.10">
    <property type="entry name" value="Winged helix-like DNA-binding domain superfamily/Winged helix DNA-binding domain"/>
    <property type="match status" value="1"/>
</dbReference>
<dbReference type="EMBL" id="CP043028">
    <property type="protein sequence ID" value="QFJ53518.1"/>
    <property type="molecule type" value="Genomic_DNA"/>
</dbReference>
<protein>
    <recommendedName>
        <fullName evidence="3">Transcriptional regulator HTH-type FeoC domain-containing protein</fullName>
    </recommendedName>
</protein>
<dbReference type="KEGG" id="pxv:FXF36_00850"/>
<dbReference type="AlphaFoldDB" id="A0A5P6VMC9"/>
<evidence type="ECO:0000313" key="2">
    <source>
        <dbReference type="Proteomes" id="UP000327030"/>
    </source>
</evidence>
<dbReference type="RefSeq" id="WP_151622022.1">
    <property type="nucleotide sequence ID" value="NZ_CP043028.1"/>
</dbReference>
<organism evidence="1 2">
    <name type="scientific">Pseudobutyrivibrio xylanivorans</name>
    <dbReference type="NCBI Taxonomy" id="185007"/>
    <lineage>
        <taxon>Bacteria</taxon>
        <taxon>Bacillati</taxon>
        <taxon>Bacillota</taxon>
        <taxon>Clostridia</taxon>
        <taxon>Lachnospirales</taxon>
        <taxon>Lachnospiraceae</taxon>
        <taxon>Pseudobutyrivibrio</taxon>
    </lineage>
</organism>
<dbReference type="OrthoDB" id="1827869at2"/>
<dbReference type="InterPro" id="IPR036388">
    <property type="entry name" value="WH-like_DNA-bd_sf"/>
</dbReference>
<dbReference type="Proteomes" id="UP000327030">
    <property type="component" value="Chromosome 1"/>
</dbReference>
<accession>A0A5P6VMC9</accession>
<gene>
    <name evidence="1" type="ORF">FXF36_00850</name>
</gene>
<sequence>MEQLLELLKDGNARTIDLLALEMNTTVDDVNRQLEYLENMGIIKKVIFNVHGCNSCEDCSSEGGHTCKGCLPDGGFENMGQMWEITTREDFK</sequence>
<name>A0A5P6VMC9_PSEXY</name>
<evidence type="ECO:0008006" key="3">
    <source>
        <dbReference type="Google" id="ProtNLM"/>
    </source>
</evidence>
<dbReference type="InterPro" id="IPR036390">
    <property type="entry name" value="WH_DNA-bd_sf"/>
</dbReference>
<reference evidence="2" key="1">
    <citation type="submission" date="2019-08" db="EMBL/GenBank/DDBJ databases">
        <title>Complete Genome Sequence of the Polysaccharide-Degrading Rumen Bacterium Pseudobutyrivibrio xylanivorans MA3014.</title>
        <authorList>
            <person name="Palevich N."/>
            <person name="Maclean P.H."/>
            <person name="Kelly W.J."/>
            <person name="Leahy S.C."/>
            <person name="Rakonjac J."/>
            <person name="Attwood G.T."/>
        </authorList>
    </citation>
    <scope>NUCLEOTIDE SEQUENCE [LARGE SCALE GENOMIC DNA]</scope>
    <source>
        <strain evidence="2">MA3014</strain>
    </source>
</reference>
<dbReference type="SUPFAM" id="SSF46785">
    <property type="entry name" value="Winged helix' DNA-binding domain"/>
    <property type="match status" value="1"/>
</dbReference>